<dbReference type="Proteomes" id="UP000318578">
    <property type="component" value="Unassembled WGS sequence"/>
</dbReference>
<evidence type="ECO:0008006" key="3">
    <source>
        <dbReference type="Google" id="ProtNLM"/>
    </source>
</evidence>
<evidence type="ECO:0000313" key="2">
    <source>
        <dbReference type="Proteomes" id="UP000318578"/>
    </source>
</evidence>
<evidence type="ECO:0000313" key="1">
    <source>
        <dbReference type="EMBL" id="TVT22137.1"/>
    </source>
</evidence>
<name>A0A558AD02_9PSEU</name>
<protein>
    <recommendedName>
        <fullName evidence="3">DUF4435 domain-containing protein</fullName>
    </recommendedName>
</protein>
<comment type="caution">
    <text evidence="1">The sequence shown here is derived from an EMBL/GenBank/DDBJ whole genome shotgun (WGS) entry which is preliminary data.</text>
</comment>
<gene>
    <name evidence="1" type="ORF">FNH06_14310</name>
</gene>
<dbReference type="AlphaFoldDB" id="A0A558AD02"/>
<dbReference type="OrthoDB" id="5192984at2"/>
<reference evidence="1 2" key="1">
    <citation type="submission" date="2019-07" db="EMBL/GenBank/DDBJ databases">
        <title>New species of Amycolatopsis and Streptomyces.</title>
        <authorList>
            <person name="Duangmal K."/>
            <person name="Teo W.F.A."/>
            <person name="Lipun K."/>
        </authorList>
    </citation>
    <scope>NUCLEOTIDE SEQUENCE [LARGE SCALE GENOMIC DNA]</scope>
    <source>
        <strain evidence="1 2">JCM 30562</strain>
    </source>
</reference>
<sequence length="308" mass="34456">MSDGTRRQIDEILTLLELDSTYHEIIVEGRQDVGIVLVALAESDGQAEVSVFAVDDRLDVPSSEFSGVVGESVGARGRVLAAARQVSEAGNFANITFIADADFGHVDDTLPSYECLLFTDYSSIELYCFEERVLTKFFLVGLRATFEIQFEELSRALLNPLVLIFLCRWALIDSRIDTGLVSALKKRCSLRGGVVDVDVKGLLRDAVQRDGPGRIHQRVGELSEKVSARFSSLSGDLRQYVRGHDFVELFVYYSSARWPELFRNDRAGFRKAEITAIALLLTLEKADLLRHEMFVRLLDRVGRKDEAA</sequence>
<keyword evidence="2" id="KW-1185">Reference proteome</keyword>
<organism evidence="1 2">
    <name type="scientific">Amycolatopsis acidiphila</name>
    <dbReference type="NCBI Taxonomy" id="715473"/>
    <lineage>
        <taxon>Bacteria</taxon>
        <taxon>Bacillati</taxon>
        <taxon>Actinomycetota</taxon>
        <taxon>Actinomycetes</taxon>
        <taxon>Pseudonocardiales</taxon>
        <taxon>Pseudonocardiaceae</taxon>
        <taxon>Amycolatopsis</taxon>
    </lineage>
</organism>
<accession>A0A558AD02</accession>
<proteinExistence type="predicted"/>
<dbReference type="RefSeq" id="WP_144638448.1">
    <property type="nucleotide sequence ID" value="NZ_BNAX01000002.1"/>
</dbReference>
<dbReference type="EMBL" id="VJZA01000020">
    <property type="protein sequence ID" value="TVT22137.1"/>
    <property type="molecule type" value="Genomic_DNA"/>
</dbReference>